<feature type="domain" description="STAS" evidence="3">
    <location>
        <begin position="19"/>
        <end position="116"/>
    </location>
</feature>
<dbReference type="NCBIfam" id="TIGR00377">
    <property type="entry name" value="ant_ant_sig"/>
    <property type="match status" value="1"/>
</dbReference>
<dbReference type="CDD" id="cd07043">
    <property type="entry name" value="STAS_anti-anti-sigma_factors"/>
    <property type="match status" value="1"/>
</dbReference>
<proteinExistence type="inferred from homology"/>
<reference evidence="4 5" key="1">
    <citation type="journal article" date="2018" name="ISME J.">
        <title>A methanotrophic archaeon couples anaerobic oxidation of methane to Fe(III) reduction.</title>
        <authorList>
            <person name="Cai C."/>
            <person name="Leu A.O."/>
            <person name="Xie G.J."/>
            <person name="Guo J."/>
            <person name="Feng Y."/>
            <person name="Zhao J.X."/>
            <person name="Tyson G.W."/>
            <person name="Yuan Z."/>
            <person name="Hu S."/>
        </authorList>
    </citation>
    <scope>NUCLEOTIDE SEQUENCE [LARGE SCALE GENOMIC DNA]</scope>
    <source>
        <strain evidence="4">FeB_12</strain>
    </source>
</reference>
<organism evidence="4 5">
    <name type="scientific">candidate division GN15 bacterium</name>
    <dbReference type="NCBI Taxonomy" id="2072418"/>
    <lineage>
        <taxon>Bacteria</taxon>
        <taxon>candidate division GN15</taxon>
    </lineage>
</organism>
<evidence type="ECO:0000313" key="5">
    <source>
        <dbReference type="Proteomes" id="UP000250918"/>
    </source>
</evidence>
<evidence type="ECO:0000256" key="1">
    <source>
        <dbReference type="ARBA" id="ARBA00009013"/>
    </source>
</evidence>
<evidence type="ECO:0000313" key="4">
    <source>
        <dbReference type="EMBL" id="PWB68642.1"/>
    </source>
</evidence>
<dbReference type="InterPro" id="IPR003658">
    <property type="entry name" value="Anti-sigma_ant"/>
</dbReference>
<dbReference type="PROSITE" id="PS50801">
    <property type="entry name" value="STAS"/>
    <property type="match status" value="1"/>
</dbReference>
<dbReference type="AlphaFoldDB" id="A0A855X3U0"/>
<dbReference type="InterPro" id="IPR002645">
    <property type="entry name" value="STAS_dom"/>
</dbReference>
<dbReference type="InterPro" id="IPR036513">
    <property type="entry name" value="STAS_dom_sf"/>
</dbReference>
<gene>
    <name evidence="4" type="ORF">C3F09_11250</name>
</gene>
<dbReference type="SUPFAM" id="SSF52091">
    <property type="entry name" value="SpoIIaa-like"/>
    <property type="match status" value="1"/>
</dbReference>
<accession>A0A855X3U0</accession>
<dbReference type="Pfam" id="PF01740">
    <property type="entry name" value="STAS"/>
    <property type="match status" value="1"/>
</dbReference>
<protein>
    <recommendedName>
        <fullName evidence="2">Anti-sigma factor antagonist</fullName>
    </recommendedName>
</protein>
<dbReference type="EMBL" id="PQAP01000194">
    <property type="protein sequence ID" value="PWB68642.1"/>
    <property type="molecule type" value="Genomic_DNA"/>
</dbReference>
<comment type="similarity">
    <text evidence="1 2">Belongs to the anti-sigma-factor antagonist family.</text>
</comment>
<dbReference type="Proteomes" id="UP000250918">
    <property type="component" value="Unassembled WGS sequence"/>
</dbReference>
<dbReference type="PANTHER" id="PTHR33495">
    <property type="entry name" value="ANTI-SIGMA FACTOR ANTAGONIST TM_1081-RELATED-RELATED"/>
    <property type="match status" value="1"/>
</dbReference>
<name>A0A855X3U0_9BACT</name>
<evidence type="ECO:0000256" key="2">
    <source>
        <dbReference type="RuleBase" id="RU003749"/>
    </source>
</evidence>
<dbReference type="PANTHER" id="PTHR33495:SF2">
    <property type="entry name" value="ANTI-SIGMA FACTOR ANTAGONIST TM_1081-RELATED"/>
    <property type="match status" value="1"/>
</dbReference>
<comment type="caution">
    <text evidence="4">The sequence shown here is derived from an EMBL/GenBank/DDBJ whole genome shotgun (WGS) entry which is preliminary data.</text>
</comment>
<dbReference type="GO" id="GO:0043856">
    <property type="term" value="F:anti-sigma factor antagonist activity"/>
    <property type="evidence" value="ECO:0007669"/>
    <property type="project" value="InterPro"/>
</dbReference>
<dbReference type="Gene3D" id="3.30.750.24">
    <property type="entry name" value="STAS domain"/>
    <property type="match status" value="1"/>
</dbReference>
<evidence type="ECO:0000259" key="3">
    <source>
        <dbReference type="PROSITE" id="PS50801"/>
    </source>
</evidence>
<sequence>MLLEVVVEIVRHDKGACAVLYITGRLDLAGGTMLKEQVKKLLASNTVSIHLNLNSVDFINSSGLGALVSTMKEIRLARGRLTMSNLASYVQEIFDITQLSHIFEIFKTEEEALSSYRATATV</sequence>